<protein>
    <submittedName>
        <fullName evidence="1">Uncharacterized protein</fullName>
    </submittedName>
</protein>
<dbReference type="Proteomes" id="UP000240010">
    <property type="component" value="Unassembled WGS sequence"/>
</dbReference>
<accession>A0A2S6HGF1</accession>
<sequence>MNILKITALASAACLSAYLGYKYVTADPPGYCRAQQRYIIDEEFLRVTVAIFERYMNEEWVYPNGRRMKRKDYPGWYKTVDFDPKNPNCCLVRREETHSVFNRMFGLQEVDVWLNSRTSTLPVTPTDEPNRFYFDVCGDLKESDIGLPDTAHPVITTTNY</sequence>
<evidence type="ECO:0000313" key="2">
    <source>
        <dbReference type="Proteomes" id="UP000240010"/>
    </source>
</evidence>
<reference evidence="1 2" key="1">
    <citation type="submission" date="2018-02" db="EMBL/GenBank/DDBJ databases">
        <title>Subsurface microbial communities from deep shales in Ohio and West Virginia, USA.</title>
        <authorList>
            <person name="Wrighton K."/>
        </authorList>
    </citation>
    <scope>NUCLEOTIDE SEQUENCE [LARGE SCALE GENOMIC DNA]</scope>
    <source>
        <strain evidence="1 2">OWC-DMM</strain>
    </source>
</reference>
<proteinExistence type="predicted"/>
<comment type="caution">
    <text evidence="1">The sequence shown here is derived from an EMBL/GenBank/DDBJ whole genome shotgun (WGS) entry which is preliminary data.</text>
</comment>
<gene>
    <name evidence="1" type="ORF">B0F87_103133</name>
</gene>
<evidence type="ECO:0000313" key="1">
    <source>
        <dbReference type="EMBL" id="PPK76526.1"/>
    </source>
</evidence>
<dbReference type="EMBL" id="PTIZ01000003">
    <property type="protein sequence ID" value="PPK76526.1"/>
    <property type="molecule type" value="Genomic_DNA"/>
</dbReference>
<dbReference type="AlphaFoldDB" id="A0A2S6HGF1"/>
<dbReference type="RefSeq" id="WP_104428236.1">
    <property type="nucleotide sequence ID" value="NZ_PTIZ01000003.1"/>
</dbReference>
<name>A0A2S6HGF1_9GAMM</name>
<organism evidence="1 2">
    <name type="scientific">Methylobacter tundripaludum</name>
    <dbReference type="NCBI Taxonomy" id="173365"/>
    <lineage>
        <taxon>Bacteria</taxon>
        <taxon>Pseudomonadati</taxon>
        <taxon>Pseudomonadota</taxon>
        <taxon>Gammaproteobacteria</taxon>
        <taxon>Methylococcales</taxon>
        <taxon>Methylococcaceae</taxon>
        <taxon>Methylobacter</taxon>
    </lineage>
</organism>